<dbReference type="PANTHER" id="PTHR12126">
    <property type="entry name" value="NADH-UBIQUINONE OXIDOREDUCTASE 39 KDA SUBUNIT-RELATED"/>
    <property type="match status" value="1"/>
</dbReference>
<dbReference type="InterPro" id="IPR036291">
    <property type="entry name" value="NAD(P)-bd_dom_sf"/>
</dbReference>
<dbReference type="OrthoDB" id="213145at2157"/>
<dbReference type="Pfam" id="PF01370">
    <property type="entry name" value="Epimerase"/>
    <property type="match status" value="1"/>
</dbReference>
<dbReference type="InterPro" id="IPR051207">
    <property type="entry name" value="ComplexI_NDUFA9_subunit"/>
</dbReference>
<dbReference type="EMBL" id="CP000852">
    <property type="protein sequence ID" value="ABW02810.1"/>
    <property type="molecule type" value="Genomic_DNA"/>
</dbReference>
<dbReference type="GO" id="GO:0044877">
    <property type="term" value="F:protein-containing complex binding"/>
    <property type="evidence" value="ECO:0007669"/>
    <property type="project" value="TreeGrafter"/>
</dbReference>
<dbReference type="STRING" id="397948.Cmaq_1994"/>
<evidence type="ECO:0000313" key="2">
    <source>
        <dbReference type="EMBL" id="ABW02810.1"/>
    </source>
</evidence>
<dbReference type="InterPro" id="IPR001509">
    <property type="entry name" value="Epimerase_deHydtase"/>
</dbReference>
<sequence>MVKFLVLGLGFIATHVAEGLSKIGQVTVTYRSLNGVNEVYAKVLRGSVELTRLNPLTDEDELRGLIKNSDTVINLIGALGNDAQLLRTVHVVIPRQVASLIAEYSPSTMLVHVSASNVMGPIGKFINEEPKHCEGARPSTPYEETKCLGEQVVYSMSQSAGFPLAIIRPTLVYGKYNAHPQFLQIYNMAKRGIVPRINVKLMAISAVKLTELIARLHELRPRGLYLYATECEPVEVTRFFEVMVKALGRRPLRIPVPNALLKLALPSDIKPLFKYVNVVYSCLKAKEIVGDLGFMESEVYENALFIKQYEDYITV</sequence>
<gene>
    <name evidence="2" type="ordered locus">Cmaq_1994</name>
</gene>
<name>A8MC26_CALMQ</name>
<feature type="domain" description="NAD-dependent epimerase/dehydratase" evidence="1">
    <location>
        <begin position="5"/>
        <end position="180"/>
    </location>
</feature>
<accession>A8MC26</accession>
<dbReference type="eggNOG" id="arCOG03016">
    <property type="taxonomic scope" value="Archaea"/>
</dbReference>
<dbReference type="Gene3D" id="3.40.50.720">
    <property type="entry name" value="NAD(P)-binding Rossmann-like Domain"/>
    <property type="match status" value="1"/>
</dbReference>
<evidence type="ECO:0000313" key="3">
    <source>
        <dbReference type="Proteomes" id="UP000001137"/>
    </source>
</evidence>
<dbReference type="AlphaFoldDB" id="A8MC26"/>
<dbReference type="KEGG" id="cma:Cmaq_1994"/>
<evidence type="ECO:0000259" key="1">
    <source>
        <dbReference type="Pfam" id="PF01370"/>
    </source>
</evidence>
<dbReference type="SUPFAM" id="SSF51735">
    <property type="entry name" value="NAD(P)-binding Rossmann-fold domains"/>
    <property type="match status" value="1"/>
</dbReference>
<protein>
    <submittedName>
        <fullName evidence="2">NAD-dependent epimerase/dehydratase</fullName>
    </submittedName>
</protein>
<reference evidence="2 3" key="1">
    <citation type="submission" date="2007-10" db="EMBL/GenBank/DDBJ databases">
        <title>Complete sequence of Caldivirga maquilingensis IC-167.</title>
        <authorList>
            <consortium name="US DOE Joint Genome Institute"/>
            <person name="Copeland A."/>
            <person name="Lucas S."/>
            <person name="Lapidus A."/>
            <person name="Barry K."/>
            <person name="Glavina del Rio T."/>
            <person name="Dalin E."/>
            <person name="Tice H."/>
            <person name="Pitluck S."/>
            <person name="Saunders E."/>
            <person name="Brettin T."/>
            <person name="Bruce D."/>
            <person name="Detter J.C."/>
            <person name="Han C."/>
            <person name="Schmutz J."/>
            <person name="Larimer F."/>
            <person name="Land M."/>
            <person name="Hauser L."/>
            <person name="Kyrpides N."/>
            <person name="Ivanova N."/>
            <person name="Biddle J.F."/>
            <person name="Zhang Z."/>
            <person name="Fitz-Gibbon S.T."/>
            <person name="Lowe T.M."/>
            <person name="Saltikov C."/>
            <person name="House C.H."/>
            <person name="Richardson P."/>
        </authorList>
    </citation>
    <scope>NUCLEOTIDE SEQUENCE [LARGE SCALE GENOMIC DNA]</scope>
    <source>
        <strain evidence="3">ATCC 700844 / DSM 13496 / JCM 10307 / IC-167</strain>
    </source>
</reference>
<dbReference type="HOGENOM" id="CLU_870449_0_0_2"/>
<proteinExistence type="predicted"/>
<keyword evidence="3" id="KW-1185">Reference proteome</keyword>
<dbReference type="GeneID" id="5708995"/>
<dbReference type="Proteomes" id="UP000001137">
    <property type="component" value="Chromosome"/>
</dbReference>
<dbReference type="PANTHER" id="PTHR12126:SF11">
    <property type="entry name" value="NADH DEHYDROGENASE [UBIQUINONE] 1 ALPHA SUBCOMPLEX SUBUNIT 9, MITOCHONDRIAL"/>
    <property type="match status" value="1"/>
</dbReference>
<organism evidence="2 3">
    <name type="scientific">Caldivirga maquilingensis (strain ATCC 700844 / DSM 13496 / JCM 10307 / IC-167)</name>
    <dbReference type="NCBI Taxonomy" id="397948"/>
    <lineage>
        <taxon>Archaea</taxon>
        <taxon>Thermoproteota</taxon>
        <taxon>Thermoprotei</taxon>
        <taxon>Thermoproteales</taxon>
        <taxon>Thermoproteaceae</taxon>
        <taxon>Caldivirga</taxon>
    </lineage>
</organism>
<dbReference type="RefSeq" id="WP_012187029.1">
    <property type="nucleotide sequence ID" value="NC_009954.1"/>
</dbReference>